<evidence type="ECO:0000313" key="2">
    <source>
        <dbReference type="Proteomes" id="UP000663088"/>
    </source>
</evidence>
<keyword evidence="2" id="KW-1185">Reference proteome</keyword>
<proteinExistence type="predicted"/>
<accession>A0ABX7PSD5</accession>
<reference evidence="1 2" key="1">
    <citation type="submission" date="2020-12" db="EMBL/GenBank/DDBJ databases">
        <authorList>
            <person name="Awala S.I."/>
            <person name="Gwak J.-H."/>
            <person name="Kim S.-J."/>
            <person name="Rhee S.-K."/>
        </authorList>
    </citation>
    <scope>NUCLEOTIDE SEQUENCE [LARGE SCALE GENOMIC DNA]</scope>
    <source>
        <strain evidence="1 2">IT5</strain>
    </source>
</reference>
<dbReference type="EMBL" id="CP065956">
    <property type="protein sequence ID" value="QSR85905.1"/>
    <property type="molecule type" value="Genomic_DNA"/>
</dbReference>
<dbReference type="Proteomes" id="UP000663088">
    <property type="component" value="Chromosome"/>
</dbReference>
<gene>
    <name evidence="1" type="ORF">EM20IM_05100</name>
</gene>
<evidence type="ECO:0000313" key="1">
    <source>
        <dbReference type="EMBL" id="QSR85905.1"/>
    </source>
</evidence>
<sequence length="438" mass="51645">MIFSFLFATLPFSLPYNFTVTERMEAVKKTDQQILSLPYPLRMTYLTLVEDEEGKAERRIDRLGKNMKFTYPKAGVIEYYIYGKKSRSYDKYTAVDLKKKENSDKLIYSPVNYLEEPYNWWLCQVDFIDYSKEDNDSSPGVIFSFPFMEFPAEGFEPLPFSSPGLWEYRFLGEERWGEKTVRLYRASRLVSFKEIYMKPVKYTPRPGKVVPMNEVEIEEKQARLEKTLYVDKATGWPLKVVDLGPEGSPAIETTFSGWKEDGVGKTDFFFPQGYNEGFETHGFLYFLGIKDLEDLEYLQFSSEGSLKENQDLGLGAFFEELRKYVFNDRPDAPRLYGWDANAFYRWHRYIYNPEYEKQFIYQVNLLPGSALGVWRHDCDSTEHHPPYPPQLDYYFMVLFGDYDYGNFPYYNKEKIRRYILAKREAGKASQGYKSPPPR</sequence>
<dbReference type="RefSeq" id="WP_206843401.1">
    <property type="nucleotide sequence ID" value="NZ_CP065956.1"/>
</dbReference>
<organism evidence="1 2">
    <name type="scientific">Candidatus Methylacidiphilum infernorum</name>
    <dbReference type="NCBI Taxonomy" id="511746"/>
    <lineage>
        <taxon>Bacteria</taxon>
        <taxon>Pseudomonadati</taxon>
        <taxon>Verrucomicrobiota</taxon>
        <taxon>Methylacidiphilae</taxon>
        <taxon>Methylacidiphilales</taxon>
        <taxon>Methylacidiphilaceae</taxon>
        <taxon>Methylacidiphilum (ex Ratnadevi et al. 2023)</taxon>
    </lineage>
</organism>
<protein>
    <submittedName>
        <fullName evidence="1">Uncharacterized protein</fullName>
    </submittedName>
</protein>
<name>A0ABX7PSD5_9BACT</name>